<dbReference type="Proteomes" id="UP000324738">
    <property type="component" value="Unassembled WGS sequence"/>
</dbReference>
<dbReference type="OrthoDB" id="8244198at2"/>
<keyword evidence="3" id="KW-1185">Reference proteome</keyword>
<dbReference type="Pfam" id="PF06568">
    <property type="entry name" value="YjiS-like"/>
    <property type="match status" value="1"/>
</dbReference>
<dbReference type="EMBL" id="VTWH01000002">
    <property type="protein sequence ID" value="KAA0970680.1"/>
    <property type="molecule type" value="Genomic_DNA"/>
</dbReference>
<name>A0A5B0DYP9_9HYPH</name>
<sequence length="47" mass="5589">MNIVRSYNNWRRYRETCNELNRLSQRELFDVGISRSEIRSVAKASIG</sequence>
<evidence type="ECO:0000259" key="1">
    <source>
        <dbReference type="Pfam" id="PF06568"/>
    </source>
</evidence>
<organism evidence="2 3">
    <name type="scientific">Aureimonas fodinaquatilis</name>
    <dbReference type="NCBI Taxonomy" id="2565783"/>
    <lineage>
        <taxon>Bacteria</taxon>
        <taxon>Pseudomonadati</taxon>
        <taxon>Pseudomonadota</taxon>
        <taxon>Alphaproteobacteria</taxon>
        <taxon>Hyphomicrobiales</taxon>
        <taxon>Aurantimonadaceae</taxon>
        <taxon>Aureimonas</taxon>
    </lineage>
</organism>
<gene>
    <name evidence="2" type="ORF">FPY71_09330</name>
</gene>
<dbReference type="RefSeq" id="WP_149299876.1">
    <property type="nucleotide sequence ID" value="NZ_VTWH01000002.1"/>
</dbReference>
<protein>
    <submittedName>
        <fullName evidence="2">DUF1127 domain-containing protein</fullName>
    </submittedName>
</protein>
<dbReference type="AlphaFoldDB" id="A0A5B0DYP9"/>
<comment type="caution">
    <text evidence="2">The sequence shown here is derived from an EMBL/GenBank/DDBJ whole genome shotgun (WGS) entry which is preliminary data.</text>
</comment>
<evidence type="ECO:0000313" key="2">
    <source>
        <dbReference type="EMBL" id="KAA0970680.1"/>
    </source>
</evidence>
<evidence type="ECO:0000313" key="3">
    <source>
        <dbReference type="Proteomes" id="UP000324738"/>
    </source>
</evidence>
<accession>A0A5B0DYP9</accession>
<dbReference type="InterPro" id="IPR009506">
    <property type="entry name" value="YjiS-like"/>
</dbReference>
<feature type="domain" description="YjiS-like" evidence="1">
    <location>
        <begin position="3"/>
        <end position="39"/>
    </location>
</feature>
<reference evidence="2 3" key="1">
    <citation type="submission" date="2019-08" db="EMBL/GenBank/DDBJ databases">
        <title>Aureimonas fodiniaquatilis sp. nov., isolated from a coal mine wastewater.</title>
        <authorList>
            <person name="Kim W."/>
        </authorList>
    </citation>
    <scope>NUCLEOTIDE SEQUENCE [LARGE SCALE GENOMIC DNA]</scope>
    <source>
        <strain evidence="2 3">CAU 1482</strain>
    </source>
</reference>
<proteinExistence type="predicted"/>